<comment type="caution">
    <text evidence="2">The sequence shown here is derived from an EMBL/GenBank/DDBJ whole genome shotgun (WGS) entry which is preliminary data.</text>
</comment>
<dbReference type="GO" id="GO:0003697">
    <property type="term" value="F:single-stranded DNA binding"/>
    <property type="evidence" value="ECO:0007669"/>
    <property type="project" value="InterPro"/>
</dbReference>
<protein>
    <submittedName>
        <fullName evidence="2">Nodulin homeobox-like isoform X1</fullName>
    </submittedName>
</protein>
<dbReference type="InterPro" id="IPR039325">
    <property type="entry name" value="NDX"/>
</dbReference>
<dbReference type="Proteomes" id="UP001163823">
    <property type="component" value="Chromosome 12"/>
</dbReference>
<name>A0AAD7P9Z7_QUISA</name>
<feature type="domain" description="Nodulin homeobox C-terminal" evidence="1">
    <location>
        <begin position="26"/>
        <end position="72"/>
    </location>
</feature>
<evidence type="ECO:0000313" key="2">
    <source>
        <dbReference type="EMBL" id="KAJ7947711.1"/>
    </source>
</evidence>
<dbReference type="PANTHER" id="PTHR35743:SF1">
    <property type="entry name" value="NODULIN HOMEOBOX"/>
    <property type="match status" value="1"/>
</dbReference>
<evidence type="ECO:0000313" key="3">
    <source>
        <dbReference type="Proteomes" id="UP001163823"/>
    </source>
</evidence>
<dbReference type="AlphaFoldDB" id="A0AAD7P9Z7"/>
<reference evidence="2" key="1">
    <citation type="journal article" date="2023" name="Science">
        <title>Elucidation of the pathway for biosynthesis of saponin adjuvants from the soapbark tree.</title>
        <authorList>
            <person name="Reed J."/>
            <person name="Orme A."/>
            <person name="El-Demerdash A."/>
            <person name="Owen C."/>
            <person name="Martin L.B.B."/>
            <person name="Misra R.C."/>
            <person name="Kikuchi S."/>
            <person name="Rejzek M."/>
            <person name="Martin A.C."/>
            <person name="Harkess A."/>
            <person name="Leebens-Mack J."/>
            <person name="Louveau T."/>
            <person name="Stephenson M.J."/>
            <person name="Osbourn A."/>
        </authorList>
    </citation>
    <scope>NUCLEOTIDE SEQUENCE</scope>
    <source>
        <strain evidence="2">S10</strain>
    </source>
</reference>
<sequence>MSEERRLARERCIRCTVNGLEGAWRNQRCVLDVNELKAEMGMGLPYPSEATGNSFEEAKVKLGIMRVLWDFEQNVHVAASVSVRLIEVVIAAAAGAGLQMVLPLPPHLYLLLENHFRRFSWFKSYQESHHWTELLQKLQKLEENEDKIDFTYQRLHTLENKFEV</sequence>
<dbReference type="KEGG" id="qsa:O6P43_028286"/>
<dbReference type="InterPro" id="IPR056559">
    <property type="entry name" value="NDX_C"/>
</dbReference>
<dbReference type="GO" id="GO:0009908">
    <property type="term" value="P:flower development"/>
    <property type="evidence" value="ECO:0007669"/>
    <property type="project" value="InterPro"/>
</dbReference>
<keyword evidence="2" id="KW-0371">Homeobox</keyword>
<dbReference type="Pfam" id="PF24679">
    <property type="entry name" value="Nodulin_C"/>
    <property type="match status" value="1"/>
</dbReference>
<accession>A0AAD7P9Z7</accession>
<gene>
    <name evidence="2" type="ORF">O6P43_028286</name>
</gene>
<proteinExistence type="predicted"/>
<organism evidence="2 3">
    <name type="scientific">Quillaja saponaria</name>
    <name type="common">Soap bark tree</name>
    <dbReference type="NCBI Taxonomy" id="32244"/>
    <lineage>
        <taxon>Eukaryota</taxon>
        <taxon>Viridiplantae</taxon>
        <taxon>Streptophyta</taxon>
        <taxon>Embryophyta</taxon>
        <taxon>Tracheophyta</taxon>
        <taxon>Spermatophyta</taxon>
        <taxon>Magnoliopsida</taxon>
        <taxon>eudicotyledons</taxon>
        <taxon>Gunneridae</taxon>
        <taxon>Pentapetalae</taxon>
        <taxon>rosids</taxon>
        <taxon>fabids</taxon>
        <taxon>Fabales</taxon>
        <taxon>Quillajaceae</taxon>
        <taxon>Quillaja</taxon>
    </lineage>
</organism>
<keyword evidence="3" id="KW-1185">Reference proteome</keyword>
<dbReference type="PANTHER" id="PTHR35743">
    <property type="entry name" value="NODULIN HOMEOBOX"/>
    <property type="match status" value="1"/>
</dbReference>
<keyword evidence="2" id="KW-0238">DNA-binding</keyword>
<dbReference type="EMBL" id="JARAOO010000012">
    <property type="protein sequence ID" value="KAJ7947711.1"/>
    <property type="molecule type" value="Genomic_DNA"/>
</dbReference>
<evidence type="ECO:0000259" key="1">
    <source>
        <dbReference type="Pfam" id="PF24679"/>
    </source>
</evidence>